<dbReference type="EMBL" id="OOIP01000001">
    <property type="protein sequence ID" value="SPO35279.1"/>
    <property type="molecule type" value="Genomic_DNA"/>
</dbReference>
<name>E2JKE8_9BASI</name>
<dbReference type="Proteomes" id="UP000323386">
    <property type="component" value="Unassembled WGS sequence"/>
</dbReference>
<evidence type="ECO:0000259" key="2">
    <source>
        <dbReference type="Pfam" id="PF13622"/>
    </source>
</evidence>
<dbReference type="InterPro" id="IPR042171">
    <property type="entry name" value="Acyl-CoA_hotdog"/>
</dbReference>
<dbReference type="EMBL" id="HQ292627">
    <property type="protein sequence ID" value="ADN97220.1"/>
    <property type="molecule type" value="Genomic_DNA"/>
</dbReference>
<reference evidence="4 5" key="2">
    <citation type="submission" date="2018-03" db="EMBL/GenBank/DDBJ databases">
        <authorList>
            <person name="Guldener U."/>
        </authorList>
    </citation>
    <scope>NUCLEOTIDE SEQUENCE [LARGE SCALE GENOMIC DNA]</scope>
    <source>
        <strain evidence="4 5">DAOM196992</strain>
    </source>
</reference>
<dbReference type="InterPro" id="IPR052389">
    <property type="entry name" value="Sec_Metab_Biosynth-Assoc"/>
</dbReference>
<feature type="compositionally biased region" description="Low complexity" evidence="1">
    <location>
        <begin position="1"/>
        <end position="17"/>
    </location>
</feature>
<dbReference type="OrthoDB" id="2532955at2759"/>
<protein>
    <recommendedName>
        <fullName evidence="2">Acyl-CoA thioesterase-like N-terminal HotDog domain-containing protein</fullName>
    </recommendedName>
</protein>
<keyword evidence="5" id="KW-1185">Reference proteome</keyword>
<feature type="region of interest" description="Disordered" evidence="1">
    <location>
        <begin position="245"/>
        <end position="272"/>
    </location>
</feature>
<evidence type="ECO:0000313" key="3">
    <source>
        <dbReference type="EMBL" id="ADN97220.1"/>
    </source>
</evidence>
<dbReference type="InterPro" id="IPR049449">
    <property type="entry name" value="TesB_ACOT8-like_N"/>
</dbReference>
<dbReference type="AlphaFoldDB" id="E2JKE8"/>
<dbReference type="PANTHER" id="PTHR38110">
    <property type="entry name" value="CHROMOSOME 23, WHOLE GENOME SHOTGUN SEQUENCE"/>
    <property type="match status" value="1"/>
</dbReference>
<sequence>MTVQSQSQSQAAVVPPSLLEPIDTGATASTSASDHSFDRATATVPVTSVPEVLAPVLEKLAPGTKLYRGYVDPAYGSTRNMPNGGYIASLILSACMQHQSASGSKHPDPHTITYDYLKACRPAQDVYVACHAAPRGSGGYTTVTAAMYQIAKSKTADAPAKAVQTVAAWGMFADQSKQKGMTTLPKHYGEVGKVEDVPVPHPRSWFLPPDQAMISQQLDLLVQLETQRRPYADYFIRFHPTSVGTQQEEYSDDETPPSSPSGPTRKCKGSKKLPLYSPLSRRIDALALPTIADFRRPAMENVLKKDATSHYDEPTRTYAYPTVQFTLRFLGSVPPETEWVHSSWRETLINGRIISDICIAAEDGTPLAIGQMDSLMFDMRWYKM</sequence>
<dbReference type="PANTHER" id="PTHR38110:SF1">
    <property type="entry name" value="THIOESTERASE DOMAIN-CONTAINING PROTEIN"/>
    <property type="match status" value="1"/>
</dbReference>
<accession>E2JKE8</accession>
<dbReference type="Pfam" id="PF13622">
    <property type="entry name" value="4HBT_3"/>
    <property type="match status" value="1"/>
</dbReference>
<evidence type="ECO:0000313" key="5">
    <source>
        <dbReference type="Proteomes" id="UP000323386"/>
    </source>
</evidence>
<reference evidence="3" key="1">
    <citation type="journal article" date="2011" name="Mol. Microbiol.">
        <title>Identification of a biosynthesis gene cluster for flocculosin a cellobiose lipid produced by the biocontrol agent Pseudozyma flocculosa.</title>
        <authorList>
            <person name="Teichmann B."/>
            <person name="Labbe C."/>
            <person name="Lefebvre F."/>
            <person name="Bolker M."/>
            <person name="Linne U."/>
            <person name="Belanger R.R."/>
        </authorList>
    </citation>
    <scope>NUCLEOTIDE SEQUENCE</scope>
</reference>
<evidence type="ECO:0000313" key="4">
    <source>
        <dbReference type="EMBL" id="SPO35279.1"/>
    </source>
</evidence>
<evidence type="ECO:0000256" key="1">
    <source>
        <dbReference type="SAM" id="MobiDB-lite"/>
    </source>
</evidence>
<gene>
    <name evidence="4" type="ORF">PSFLO_00750</name>
</gene>
<proteinExistence type="predicted"/>
<feature type="domain" description="Acyl-CoA thioesterase-like N-terminal HotDog" evidence="2">
    <location>
        <begin position="78"/>
        <end position="149"/>
    </location>
</feature>
<feature type="region of interest" description="Disordered" evidence="1">
    <location>
        <begin position="1"/>
        <end position="36"/>
    </location>
</feature>
<organism evidence="3">
    <name type="scientific">Pseudozyma flocculosa</name>
    <dbReference type="NCBI Taxonomy" id="84751"/>
    <lineage>
        <taxon>Eukaryota</taxon>
        <taxon>Fungi</taxon>
        <taxon>Dikarya</taxon>
        <taxon>Basidiomycota</taxon>
        <taxon>Ustilaginomycotina</taxon>
        <taxon>Ustilaginomycetes</taxon>
        <taxon>Ustilaginales</taxon>
        <taxon>Ustilaginaceae</taxon>
        <taxon>Pseudozyma</taxon>
    </lineage>
</organism>
<dbReference type="Gene3D" id="2.40.160.210">
    <property type="entry name" value="Acyl-CoA thioesterase, double hotdog domain"/>
    <property type="match status" value="1"/>
</dbReference>